<feature type="transmembrane region" description="Helical" evidence="7">
    <location>
        <begin position="480"/>
        <end position="496"/>
    </location>
</feature>
<feature type="compositionally biased region" description="Polar residues" evidence="6">
    <location>
        <begin position="36"/>
        <end position="50"/>
    </location>
</feature>
<evidence type="ECO:0000313" key="9">
    <source>
        <dbReference type="Proteomes" id="UP000608024"/>
    </source>
</evidence>
<evidence type="ECO:0000256" key="6">
    <source>
        <dbReference type="SAM" id="MobiDB-lite"/>
    </source>
</evidence>
<dbReference type="SUPFAM" id="SSF103473">
    <property type="entry name" value="MFS general substrate transporter"/>
    <property type="match status" value="1"/>
</dbReference>
<reference evidence="8" key="1">
    <citation type="journal article" date="2014" name="Int. J. Syst. Evol. Microbiol.">
        <title>Complete genome sequence of Corynebacterium casei LMG S-19264T (=DSM 44701T), isolated from a smear-ripened cheese.</title>
        <authorList>
            <consortium name="US DOE Joint Genome Institute (JGI-PGF)"/>
            <person name="Walter F."/>
            <person name="Albersmeier A."/>
            <person name="Kalinowski J."/>
            <person name="Ruckert C."/>
        </authorList>
    </citation>
    <scope>NUCLEOTIDE SEQUENCE</scope>
    <source>
        <strain evidence="8">JCM 4784</strain>
    </source>
</reference>
<evidence type="ECO:0000256" key="7">
    <source>
        <dbReference type="SAM" id="Phobius"/>
    </source>
</evidence>
<dbReference type="Proteomes" id="UP000608024">
    <property type="component" value="Unassembled WGS sequence"/>
</dbReference>
<feature type="compositionally biased region" description="Basic and acidic residues" evidence="6">
    <location>
        <begin position="94"/>
        <end position="109"/>
    </location>
</feature>
<proteinExistence type="predicted"/>
<keyword evidence="4 7" id="KW-1133">Transmembrane helix</keyword>
<feature type="region of interest" description="Disordered" evidence="6">
    <location>
        <begin position="1"/>
        <end position="114"/>
    </location>
</feature>
<feature type="transmembrane region" description="Helical" evidence="7">
    <location>
        <begin position="454"/>
        <end position="474"/>
    </location>
</feature>
<keyword evidence="9" id="KW-1185">Reference proteome</keyword>
<evidence type="ECO:0000256" key="3">
    <source>
        <dbReference type="ARBA" id="ARBA00022692"/>
    </source>
</evidence>
<keyword evidence="2" id="KW-1003">Cell membrane</keyword>
<evidence type="ECO:0000256" key="4">
    <source>
        <dbReference type="ARBA" id="ARBA00022989"/>
    </source>
</evidence>
<dbReference type="EMBL" id="BNBT01000002">
    <property type="protein sequence ID" value="GHE35492.1"/>
    <property type="molecule type" value="Genomic_DNA"/>
</dbReference>
<dbReference type="GO" id="GO:0005886">
    <property type="term" value="C:plasma membrane"/>
    <property type="evidence" value="ECO:0007669"/>
    <property type="project" value="UniProtKB-SubCell"/>
</dbReference>
<dbReference type="InterPro" id="IPR011701">
    <property type="entry name" value="MFS"/>
</dbReference>
<feature type="transmembrane region" description="Helical" evidence="7">
    <location>
        <begin position="361"/>
        <end position="382"/>
    </location>
</feature>
<dbReference type="AlphaFoldDB" id="A0A919DCW7"/>
<gene>
    <name evidence="8" type="ORF">GCM10018785_01380</name>
</gene>
<dbReference type="Gene3D" id="1.20.1250.20">
    <property type="entry name" value="MFS general substrate transporter like domains"/>
    <property type="match status" value="1"/>
</dbReference>
<dbReference type="CDD" id="cd06173">
    <property type="entry name" value="MFS_MefA_like"/>
    <property type="match status" value="1"/>
</dbReference>
<feature type="transmembrane region" description="Helical" evidence="7">
    <location>
        <begin position="122"/>
        <end position="148"/>
    </location>
</feature>
<feature type="compositionally biased region" description="Basic and acidic residues" evidence="6">
    <location>
        <begin position="51"/>
        <end position="61"/>
    </location>
</feature>
<dbReference type="GO" id="GO:0022857">
    <property type="term" value="F:transmembrane transporter activity"/>
    <property type="evidence" value="ECO:0007669"/>
    <property type="project" value="InterPro"/>
</dbReference>
<protein>
    <recommendedName>
        <fullName evidence="10">MFS transporter</fullName>
    </recommendedName>
</protein>
<name>A0A919DCW7_9ACTN</name>
<keyword evidence="5 7" id="KW-0472">Membrane</keyword>
<feature type="transmembrane region" description="Helical" evidence="7">
    <location>
        <begin position="187"/>
        <end position="209"/>
    </location>
</feature>
<evidence type="ECO:0000256" key="1">
    <source>
        <dbReference type="ARBA" id="ARBA00004651"/>
    </source>
</evidence>
<evidence type="ECO:0008006" key="10">
    <source>
        <dbReference type="Google" id="ProtNLM"/>
    </source>
</evidence>
<feature type="transmembrane region" description="Helical" evidence="7">
    <location>
        <begin position="328"/>
        <end position="349"/>
    </location>
</feature>
<feature type="transmembrane region" description="Helical" evidence="7">
    <location>
        <begin position="394"/>
        <end position="414"/>
    </location>
</feature>
<dbReference type="PANTHER" id="PTHR23513">
    <property type="entry name" value="INTEGRAL MEMBRANE EFFLUX PROTEIN-RELATED"/>
    <property type="match status" value="1"/>
</dbReference>
<evidence type="ECO:0000256" key="5">
    <source>
        <dbReference type="ARBA" id="ARBA00023136"/>
    </source>
</evidence>
<reference evidence="8" key="2">
    <citation type="submission" date="2020-09" db="EMBL/GenBank/DDBJ databases">
        <authorList>
            <person name="Sun Q."/>
            <person name="Ohkuma M."/>
        </authorList>
    </citation>
    <scope>NUCLEOTIDE SEQUENCE</scope>
    <source>
        <strain evidence="8">JCM 4784</strain>
    </source>
</reference>
<keyword evidence="3 7" id="KW-0812">Transmembrane</keyword>
<dbReference type="RefSeq" id="WP_229925240.1">
    <property type="nucleotide sequence ID" value="NZ_BNBT01000002.1"/>
</dbReference>
<evidence type="ECO:0000256" key="2">
    <source>
        <dbReference type="ARBA" id="ARBA00022475"/>
    </source>
</evidence>
<sequence>MEPYAQADTPDRRGDLPPSHPSQDRSAARLDPTSRDAATSQDSATPQDRTTSQDHARDLQDRAPQGHARDLQDRAPQGHALRQDRTTQQAHAPQQDRDHQNRAPEDHATPHHRTTSARDFRLFWWANAADALGTQASGVVLPLLLLSLGHSAQTAGLVAGLSLGAGILFGPLAAVPADRGARKAIMFWSAVVSALALGSVALALALGHLTLAHLLGAVLVERFATACHEAASRGTVALVCPPDEQPRAVARLGAADQGALILGPALGGAAYQVSRALPFLADAVSYAVAACCVRAMRTDLKAPDAVPPGGGLLREAAAGLRLVRRQPLLRLVLVWITLVNGAAVALYYAAVFALERSGAGALPLGAVLAVSGAAGLAGSLAAPRAAERVGAARLLTAVTWLLVPLTAALATAAGPWAYGALLGAVCLLVPLPAVVLQARVLLVTEPALQARVGAVLATASGGAAALAPVFAGLLADQVGTAAPAVGCAALLALLAAHTTRRAHLAEAAA</sequence>
<feature type="compositionally biased region" description="Basic and acidic residues" evidence="6">
    <location>
        <begin position="22"/>
        <end position="34"/>
    </location>
</feature>
<comment type="caution">
    <text evidence="8">The sequence shown here is derived from an EMBL/GenBank/DDBJ whole genome shotgun (WGS) entry which is preliminary data.</text>
</comment>
<feature type="transmembrane region" description="Helical" evidence="7">
    <location>
        <begin position="420"/>
        <end position="442"/>
    </location>
</feature>
<evidence type="ECO:0000313" key="8">
    <source>
        <dbReference type="EMBL" id="GHE35492.1"/>
    </source>
</evidence>
<accession>A0A919DCW7</accession>
<comment type="subcellular location">
    <subcellularLocation>
        <location evidence="1">Cell membrane</location>
        <topology evidence="1">Multi-pass membrane protein</topology>
    </subcellularLocation>
</comment>
<organism evidence="8 9">
    <name type="scientific">Streptomyces longispororuber</name>
    <dbReference type="NCBI Taxonomy" id="68230"/>
    <lineage>
        <taxon>Bacteria</taxon>
        <taxon>Bacillati</taxon>
        <taxon>Actinomycetota</taxon>
        <taxon>Actinomycetes</taxon>
        <taxon>Kitasatosporales</taxon>
        <taxon>Streptomycetaceae</taxon>
        <taxon>Streptomyces</taxon>
    </lineage>
</organism>
<feature type="transmembrane region" description="Helical" evidence="7">
    <location>
        <begin position="276"/>
        <end position="293"/>
    </location>
</feature>
<dbReference type="Pfam" id="PF07690">
    <property type="entry name" value="MFS_1"/>
    <property type="match status" value="1"/>
</dbReference>
<dbReference type="PANTHER" id="PTHR23513:SF6">
    <property type="entry name" value="MAJOR FACILITATOR SUPERFAMILY ASSOCIATED DOMAIN-CONTAINING PROTEIN"/>
    <property type="match status" value="1"/>
</dbReference>
<dbReference type="InterPro" id="IPR036259">
    <property type="entry name" value="MFS_trans_sf"/>
</dbReference>
<feature type="transmembrane region" description="Helical" evidence="7">
    <location>
        <begin position="154"/>
        <end position="175"/>
    </location>
</feature>